<comment type="caution">
    <text evidence="2">The sequence shown here is derived from an EMBL/GenBank/DDBJ whole genome shotgun (WGS) entry which is preliminary data.</text>
</comment>
<evidence type="ECO:0000259" key="1">
    <source>
        <dbReference type="Pfam" id="PF13619"/>
    </source>
</evidence>
<name>A0ABW5XTX9_9SPHI</name>
<sequence>MKKRSSQNQKTNAMPSAVIAHYDYNAPTETLTIRYHSGKVYNYLNVPAKVFSQMRSTIVKGIWFNRHIKGKYPFEDVTPGLGQTKLFGPA</sequence>
<keyword evidence="3" id="KW-1185">Reference proteome</keyword>
<organism evidence="2 3">
    <name type="scientific">Mucilaginibacter antarcticus</name>
    <dbReference type="NCBI Taxonomy" id="1855725"/>
    <lineage>
        <taxon>Bacteria</taxon>
        <taxon>Pseudomonadati</taxon>
        <taxon>Bacteroidota</taxon>
        <taxon>Sphingobacteriia</taxon>
        <taxon>Sphingobacteriales</taxon>
        <taxon>Sphingobacteriaceae</taxon>
        <taxon>Mucilaginibacter</taxon>
    </lineage>
</organism>
<dbReference type="Pfam" id="PF13619">
    <property type="entry name" value="KTSC"/>
    <property type="match status" value="1"/>
</dbReference>
<evidence type="ECO:0000313" key="3">
    <source>
        <dbReference type="Proteomes" id="UP001597601"/>
    </source>
</evidence>
<protein>
    <submittedName>
        <fullName evidence="2">KTSC domain-containing protein</fullName>
    </submittedName>
</protein>
<dbReference type="InterPro" id="IPR025309">
    <property type="entry name" value="KTSC_dom"/>
</dbReference>
<accession>A0ABW5XTX9</accession>
<dbReference type="Proteomes" id="UP001597601">
    <property type="component" value="Unassembled WGS sequence"/>
</dbReference>
<reference evidence="3" key="1">
    <citation type="journal article" date="2019" name="Int. J. Syst. Evol. Microbiol.">
        <title>The Global Catalogue of Microorganisms (GCM) 10K type strain sequencing project: providing services to taxonomists for standard genome sequencing and annotation.</title>
        <authorList>
            <consortium name="The Broad Institute Genomics Platform"/>
            <consortium name="The Broad Institute Genome Sequencing Center for Infectious Disease"/>
            <person name="Wu L."/>
            <person name="Ma J."/>
        </authorList>
    </citation>
    <scope>NUCLEOTIDE SEQUENCE [LARGE SCALE GENOMIC DNA]</scope>
    <source>
        <strain evidence="3">KCTC 52232</strain>
    </source>
</reference>
<dbReference type="EMBL" id="JBHUON010000017">
    <property type="protein sequence ID" value="MFD2865798.1"/>
    <property type="molecule type" value="Genomic_DNA"/>
</dbReference>
<dbReference type="RefSeq" id="WP_377128784.1">
    <property type="nucleotide sequence ID" value="NZ_JBHUON010000017.1"/>
</dbReference>
<proteinExistence type="predicted"/>
<gene>
    <name evidence="2" type="ORF">ACFSYC_13950</name>
</gene>
<feature type="domain" description="KTSC" evidence="1">
    <location>
        <begin position="16"/>
        <end position="72"/>
    </location>
</feature>
<evidence type="ECO:0000313" key="2">
    <source>
        <dbReference type="EMBL" id="MFD2865798.1"/>
    </source>
</evidence>